<evidence type="ECO:0000313" key="3">
    <source>
        <dbReference type="Proteomes" id="UP001215280"/>
    </source>
</evidence>
<dbReference type="AlphaFoldDB" id="A0AAD7IRE3"/>
<evidence type="ECO:0000313" key="2">
    <source>
        <dbReference type="EMBL" id="KAJ7747650.1"/>
    </source>
</evidence>
<evidence type="ECO:0000256" key="1">
    <source>
        <dbReference type="SAM" id="MobiDB-lite"/>
    </source>
</evidence>
<dbReference type="Proteomes" id="UP001215280">
    <property type="component" value="Unassembled WGS sequence"/>
</dbReference>
<feature type="compositionally biased region" description="Basic residues" evidence="1">
    <location>
        <begin position="153"/>
        <end position="162"/>
    </location>
</feature>
<feature type="region of interest" description="Disordered" evidence="1">
    <location>
        <begin position="1"/>
        <end position="38"/>
    </location>
</feature>
<name>A0AAD7IRE3_9AGAR</name>
<feature type="compositionally biased region" description="Low complexity" evidence="1">
    <location>
        <begin position="229"/>
        <end position="241"/>
    </location>
</feature>
<proteinExistence type="predicted"/>
<keyword evidence="3" id="KW-1185">Reference proteome</keyword>
<protein>
    <submittedName>
        <fullName evidence="2">Uncharacterized protein</fullName>
    </submittedName>
</protein>
<comment type="caution">
    <text evidence="2">The sequence shown here is derived from an EMBL/GenBank/DDBJ whole genome shotgun (WGS) entry which is preliminary data.</text>
</comment>
<feature type="compositionally biased region" description="Low complexity" evidence="1">
    <location>
        <begin position="173"/>
        <end position="194"/>
    </location>
</feature>
<feature type="compositionally biased region" description="Basic and acidic residues" evidence="1">
    <location>
        <begin position="14"/>
        <end position="37"/>
    </location>
</feature>
<organism evidence="2 3">
    <name type="scientific">Mycena maculata</name>
    <dbReference type="NCBI Taxonomy" id="230809"/>
    <lineage>
        <taxon>Eukaryota</taxon>
        <taxon>Fungi</taxon>
        <taxon>Dikarya</taxon>
        <taxon>Basidiomycota</taxon>
        <taxon>Agaricomycotina</taxon>
        <taxon>Agaricomycetes</taxon>
        <taxon>Agaricomycetidae</taxon>
        <taxon>Agaricales</taxon>
        <taxon>Marasmiineae</taxon>
        <taxon>Mycenaceae</taxon>
        <taxon>Mycena</taxon>
    </lineage>
</organism>
<accession>A0AAD7IRE3</accession>
<dbReference type="EMBL" id="JARJLG010000093">
    <property type="protein sequence ID" value="KAJ7747650.1"/>
    <property type="molecule type" value="Genomic_DNA"/>
</dbReference>
<sequence>MDPHNSAATGAGPVEREAKGAEPERGTHSAKVREGNRHGLRRQWEGVCGETLRPEARGGDVTTKQVPLCPGAELRRGVRGVWCVVVPSVDVVQGTGAAARSTKAAWARAWRDAEVCTYRGQEGGGGWRGIHEGVHGRQRWRRWGAHKVWRGRRGNGQRRWGTHMKDGGGGAVGSETATAAGAETAKAAGAEMGTRPPPSVGTVGARGQRTQSTGTADTVGGGGGGGGVDRTAVAGAASAGQARKDGRHHVPLRRALRASKQPASPPFLQSALSLVGPPRSQHACEKVKRGTAADCDHDAVCCGANVKRDVETQYRLSKPARIQGVGVRARRRGARWRGGRLHEHEG</sequence>
<reference evidence="2" key="1">
    <citation type="submission" date="2023-03" db="EMBL/GenBank/DDBJ databases">
        <title>Massive genome expansion in bonnet fungi (Mycena s.s.) driven by repeated elements and novel gene families across ecological guilds.</title>
        <authorList>
            <consortium name="Lawrence Berkeley National Laboratory"/>
            <person name="Harder C.B."/>
            <person name="Miyauchi S."/>
            <person name="Viragh M."/>
            <person name="Kuo A."/>
            <person name="Thoen E."/>
            <person name="Andreopoulos B."/>
            <person name="Lu D."/>
            <person name="Skrede I."/>
            <person name="Drula E."/>
            <person name="Henrissat B."/>
            <person name="Morin E."/>
            <person name="Kohler A."/>
            <person name="Barry K."/>
            <person name="LaButti K."/>
            <person name="Morin E."/>
            <person name="Salamov A."/>
            <person name="Lipzen A."/>
            <person name="Mereny Z."/>
            <person name="Hegedus B."/>
            <person name="Baldrian P."/>
            <person name="Stursova M."/>
            <person name="Weitz H."/>
            <person name="Taylor A."/>
            <person name="Grigoriev I.V."/>
            <person name="Nagy L.G."/>
            <person name="Martin F."/>
            <person name="Kauserud H."/>
        </authorList>
    </citation>
    <scope>NUCLEOTIDE SEQUENCE</scope>
    <source>
        <strain evidence="2">CBHHK188m</strain>
    </source>
</reference>
<feature type="compositionally biased region" description="Gly residues" evidence="1">
    <location>
        <begin position="219"/>
        <end position="228"/>
    </location>
</feature>
<gene>
    <name evidence="2" type="ORF">DFH07DRAFT_775971</name>
</gene>
<feature type="region of interest" description="Disordered" evidence="1">
    <location>
        <begin position="153"/>
        <end position="249"/>
    </location>
</feature>